<dbReference type="EMBL" id="JAFNEN010000080">
    <property type="protein sequence ID" value="KAG8195707.1"/>
    <property type="molecule type" value="Genomic_DNA"/>
</dbReference>
<dbReference type="Proteomes" id="UP000827092">
    <property type="component" value="Unassembled WGS sequence"/>
</dbReference>
<reference evidence="2 3" key="1">
    <citation type="journal article" date="2022" name="Nat. Ecol. Evol.">
        <title>A masculinizing supergene underlies an exaggerated male reproductive morph in a spider.</title>
        <authorList>
            <person name="Hendrickx F."/>
            <person name="De Corte Z."/>
            <person name="Sonet G."/>
            <person name="Van Belleghem S.M."/>
            <person name="Kostlbacher S."/>
            <person name="Vangestel C."/>
        </authorList>
    </citation>
    <scope>NUCLEOTIDE SEQUENCE [LARGE SCALE GENOMIC DNA]</scope>
    <source>
        <strain evidence="2">W744_W776</strain>
    </source>
</reference>
<proteinExistence type="predicted"/>
<sequence length="89" mass="10584">MLTVRILYPPIECHVQVSHTFLVKHFDLHPPKDRERRTGMSRGQLDTERERVVGWDDIMHLKKERRNSFDLHPPNDRQTDFDGDVPRAP</sequence>
<evidence type="ECO:0000313" key="3">
    <source>
        <dbReference type="Proteomes" id="UP000827092"/>
    </source>
</evidence>
<evidence type="ECO:0000256" key="1">
    <source>
        <dbReference type="SAM" id="MobiDB-lite"/>
    </source>
</evidence>
<gene>
    <name evidence="2" type="ORF">JTE90_002970</name>
</gene>
<feature type="region of interest" description="Disordered" evidence="1">
    <location>
        <begin position="66"/>
        <end position="89"/>
    </location>
</feature>
<organism evidence="2 3">
    <name type="scientific">Oedothorax gibbosus</name>
    <dbReference type="NCBI Taxonomy" id="931172"/>
    <lineage>
        <taxon>Eukaryota</taxon>
        <taxon>Metazoa</taxon>
        <taxon>Ecdysozoa</taxon>
        <taxon>Arthropoda</taxon>
        <taxon>Chelicerata</taxon>
        <taxon>Arachnida</taxon>
        <taxon>Araneae</taxon>
        <taxon>Araneomorphae</taxon>
        <taxon>Entelegynae</taxon>
        <taxon>Araneoidea</taxon>
        <taxon>Linyphiidae</taxon>
        <taxon>Erigoninae</taxon>
        <taxon>Oedothorax</taxon>
    </lineage>
</organism>
<name>A0AAV6VIG7_9ARAC</name>
<keyword evidence="3" id="KW-1185">Reference proteome</keyword>
<comment type="caution">
    <text evidence="2">The sequence shown here is derived from an EMBL/GenBank/DDBJ whole genome shotgun (WGS) entry which is preliminary data.</text>
</comment>
<dbReference type="AlphaFoldDB" id="A0AAV6VIG7"/>
<protein>
    <submittedName>
        <fullName evidence="2">Uncharacterized protein</fullName>
    </submittedName>
</protein>
<feature type="compositionally biased region" description="Basic and acidic residues" evidence="1">
    <location>
        <begin position="66"/>
        <end position="80"/>
    </location>
</feature>
<evidence type="ECO:0000313" key="2">
    <source>
        <dbReference type="EMBL" id="KAG8195707.1"/>
    </source>
</evidence>
<accession>A0AAV6VIG7</accession>